<evidence type="ECO:0000259" key="11">
    <source>
        <dbReference type="SMART" id="SM01185"/>
    </source>
</evidence>
<evidence type="ECO:0000256" key="3">
    <source>
        <dbReference type="ARBA" id="ARBA00009479"/>
    </source>
</evidence>
<comment type="caution">
    <text evidence="12">The sequence shown here is derived from an EMBL/GenBank/DDBJ whole genome shotgun (WGS) entry which is preliminary data.</text>
</comment>
<dbReference type="NCBIfam" id="TIGR00038">
    <property type="entry name" value="efp"/>
    <property type="match status" value="1"/>
</dbReference>
<dbReference type="InterPro" id="IPR011768">
    <property type="entry name" value="Transl_elongation_fac_P"/>
</dbReference>
<evidence type="ECO:0000313" key="12">
    <source>
        <dbReference type="EMBL" id="MCA9728584.1"/>
    </source>
</evidence>
<evidence type="ECO:0000256" key="2">
    <source>
        <dbReference type="ARBA" id="ARBA00004815"/>
    </source>
</evidence>
<dbReference type="Pfam" id="PF01132">
    <property type="entry name" value="EFP"/>
    <property type="match status" value="1"/>
</dbReference>
<evidence type="ECO:0000313" key="13">
    <source>
        <dbReference type="Proteomes" id="UP000697710"/>
    </source>
</evidence>
<dbReference type="InterPro" id="IPR012340">
    <property type="entry name" value="NA-bd_OB-fold"/>
</dbReference>
<dbReference type="InterPro" id="IPR001059">
    <property type="entry name" value="Transl_elong_P/YeiP_cen"/>
</dbReference>
<dbReference type="Gene3D" id="2.30.30.30">
    <property type="match status" value="1"/>
</dbReference>
<evidence type="ECO:0000256" key="4">
    <source>
        <dbReference type="ARBA" id="ARBA00022490"/>
    </source>
</evidence>
<comment type="similarity">
    <text evidence="3 7 9">Belongs to the elongation factor P family.</text>
</comment>
<dbReference type="SMART" id="SM01185">
    <property type="entry name" value="EFP"/>
    <property type="match status" value="1"/>
</dbReference>
<accession>A0A956LZQ0</accession>
<dbReference type="PROSITE" id="PS01275">
    <property type="entry name" value="EFP"/>
    <property type="match status" value="1"/>
</dbReference>
<dbReference type="FunFam" id="2.40.50.140:FF:000004">
    <property type="entry name" value="Elongation factor P"/>
    <property type="match status" value="1"/>
</dbReference>
<feature type="domain" description="Translation elongation factor P/YeiP central" evidence="11">
    <location>
        <begin position="67"/>
        <end position="122"/>
    </location>
</feature>
<dbReference type="HAMAP" id="MF_00141">
    <property type="entry name" value="EF_P"/>
    <property type="match status" value="1"/>
</dbReference>
<evidence type="ECO:0000256" key="8">
    <source>
        <dbReference type="NCBIfam" id="TIGR00038"/>
    </source>
</evidence>
<keyword evidence="4 7" id="KW-0963">Cytoplasm</keyword>
<comment type="subcellular location">
    <subcellularLocation>
        <location evidence="1 7">Cytoplasm</location>
    </subcellularLocation>
</comment>
<dbReference type="CDD" id="cd04470">
    <property type="entry name" value="S1_EF-P_repeat_1"/>
    <property type="match status" value="1"/>
</dbReference>
<reference evidence="12" key="2">
    <citation type="journal article" date="2021" name="Microbiome">
        <title>Successional dynamics and alternative stable states in a saline activated sludge microbial community over 9 years.</title>
        <authorList>
            <person name="Wang Y."/>
            <person name="Ye J."/>
            <person name="Ju F."/>
            <person name="Liu L."/>
            <person name="Boyd J.A."/>
            <person name="Deng Y."/>
            <person name="Parks D.H."/>
            <person name="Jiang X."/>
            <person name="Yin X."/>
            <person name="Woodcroft B.J."/>
            <person name="Tyson G.W."/>
            <person name="Hugenholtz P."/>
            <person name="Polz M.F."/>
            <person name="Zhang T."/>
        </authorList>
    </citation>
    <scope>NUCLEOTIDE SEQUENCE</scope>
    <source>
        <strain evidence="12">HKST-UBA01</strain>
    </source>
</reference>
<evidence type="ECO:0000256" key="9">
    <source>
        <dbReference type="RuleBase" id="RU004389"/>
    </source>
</evidence>
<dbReference type="NCBIfam" id="NF001810">
    <property type="entry name" value="PRK00529.1"/>
    <property type="match status" value="1"/>
</dbReference>
<evidence type="ECO:0000256" key="5">
    <source>
        <dbReference type="ARBA" id="ARBA00022768"/>
    </source>
</evidence>
<evidence type="ECO:0000259" key="10">
    <source>
        <dbReference type="SMART" id="SM00841"/>
    </source>
</evidence>
<comment type="function">
    <text evidence="7">Involved in peptide bond synthesis. Stimulates efficient translation and peptide-bond synthesis on native or reconstituted 70S ribosomes in vitro. Probably functions indirectly by altering the affinity of the ribosome for aminoacyl-tRNA, thus increasing their reactivity as acceptors for peptidyl transferase.</text>
</comment>
<dbReference type="GO" id="GO:0003746">
    <property type="term" value="F:translation elongation factor activity"/>
    <property type="evidence" value="ECO:0007669"/>
    <property type="project" value="UniProtKB-UniRule"/>
</dbReference>
<protein>
    <recommendedName>
        <fullName evidence="7 8">Elongation factor P</fullName>
        <shortName evidence="7">EF-P</shortName>
    </recommendedName>
</protein>
<dbReference type="SUPFAM" id="SSF50104">
    <property type="entry name" value="Translation proteins SH3-like domain"/>
    <property type="match status" value="1"/>
</dbReference>
<comment type="pathway">
    <text evidence="2 7">Protein biosynthesis; polypeptide chain elongation.</text>
</comment>
<dbReference type="InterPro" id="IPR020599">
    <property type="entry name" value="Transl_elong_fac_P/YeiP"/>
</dbReference>
<evidence type="ECO:0000256" key="6">
    <source>
        <dbReference type="ARBA" id="ARBA00022917"/>
    </source>
</evidence>
<dbReference type="CDD" id="cd05794">
    <property type="entry name" value="S1_EF-P_repeat_2"/>
    <property type="match status" value="1"/>
</dbReference>
<dbReference type="GO" id="GO:0043043">
    <property type="term" value="P:peptide biosynthetic process"/>
    <property type="evidence" value="ECO:0007669"/>
    <property type="project" value="InterPro"/>
</dbReference>
<organism evidence="12 13">
    <name type="scientific">Eiseniibacteriota bacterium</name>
    <dbReference type="NCBI Taxonomy" id="2212470"/>
    <lineage>
        <taxon>Bacteria</taxon>
        <taxon>Candidatus Eiseniibacteriota</taxon>
    </lineage>
</organism>
<dbReference type="Pfam" id="PF09285">
    <property type="entry name" value="Elong-fact-P_C"/>
    <property type="match status" value="1"/>
</dbReference>
<dbReference type="PANTHER" id="PTHR30053:SF14">
    <property type="entry name" value="TRANSLATION ELONGATION FACTOR KOW-LIKE DOMAIN-CONTAINING PROTEIN"/>
    <property type="match status" value="1"/>
</dbReference>
<reference evidence="12" key="1">
    <citation type="submission" date="2020-04" db="EMBL/GenBank/DDBJ databases">
        <authorList>
            <person name="Zhang T."/>
        </authorList>
    </citation>
    <scope>NUCLEOTIDE SEQUENCE</scope>
    <source>
        <strain evidence="12">HKST-UBA01</strain>
    </source>
</reference>
<evidence type="ECO:0000256" key="7">
    <source>
        <dbReference type="HAMAP-Rule" id="MF_00141"/>
    </source>
</evidence>
<dbReference type="SUPFAM" id="SSF50249">
    <property type="entry name" value="Nucleic acid-binding proteins"/>
    <property type="match status" value="2"/>
</dbReference>
<keyword evidence="6 7" id="KW-0648">Protein biosynthesis</keyword>
<dbReference type="InterPro" id="IPR015365">
    <property type="entry name" value="Elong-fact-P_C"/>
</dbReference>
<dbReference type="Gene3D" id="2.40.50.140">
    <property type="entry name" value="Nucleic acid-binding proteins"/>
    <property type="match status" value="2"/>
</dbReference>
<dbReference type="SMART" id="SM00841">
    <property type="entry name" value="Elong-fact-P_C"/>
    <property type="match status" value="1"/>
</dbReference>
<sequence length="186" mass="21007">MATTADIRNGLVINFKNDLYRIVDFQHVKPGKGGAFVRAKLKNIKTGRVIDNTWNAGSSIEPVRVSHRKVQYLFGSGDTYTFMDNESYEQLELPKSMLEDYLPYLLENQEMELMIHEDGSPVDLDFPTSVVLEVTESHDAARGDTAGAVTKEVQLETGLRIQVPPFIKQGERIKIDTRTGKYLERA</sequence>
<evidence type="ECO:0000256" key="1">
    <source>
        <dbReference type="ARBA" id="ARBA00004496"/>
    </source>
</evidence>
<proteinExistence type="inferred from homology"/>
<dbReference type="InterPro" id="IPR013185">
    <property type="entry name" value="Transl_elong_KOW-like"/>
</dbReference>
<dbReference type="PANTHER" id="PTHR30053">
    <property type="entry name" value="ELONGATION FACTOR P"/>
    <property type="match status" value="1"/>
</dbReference>
<dbReference type="FunFam" id="2.30.30.30:FF:000003">
    <property type="entry name" value="Elongation factor P"/>
    <property type="match status" value="1"/>
</dbReference>
<dbReference type="GO" id="GO:0005829">
    <property type="term" value="C:cytosol"/>
    <property type="evidence" value="ECO:0007669"/>
    <property type="project" value="UniProtKB-ARBA"/>
</dbReference>
<dbReference type="InterPro" id="IPR013852">
    <property type="entry name" value="Transl_elong_P/YeiP_CS"/>
</dbReference>
<name>A0A956LZQ0_UNCEI</name>
<feature type="domain" description="Elongation factor P C-terminal" evidence="10">
    <location>
        <begin position="130"/>
        <end position="185"/>
    </location>
</feature>
<dbReference type="FunFam" id="2.40.50.140:FF:000009">
    <property type="entry name" value="Elongation factor P"/>
    <property type="match status" value="1"/>
</dbReference>
<dbReference type="Pfam" id="PF08207">
    <property type="entry name" value="EFP_N"/>
    <property type="match status" value="1"/>
</dbReference>
<dbReference type="Proteomes" id="UP000697710">
    <property type="component" value="Unassembled WGS sequence"/>
</dbReference>
<keyword evidence="5 7" id="KW-0251">Elongation factor</keyword>
<dbReference type="InterPro" id="IPR008991">
    <property type="entry name" value="Translation_prot_SH3-like_sf"/>
</dbReference>
<dbReference type="PIRSF" id="PIRSF005901">
    <property type="entry name" value="EF-P"/>
    <property type="match status" value="1"/>
</dbReference>
<dbReference type="AlphaFoldDB" id="A0A956LZQ0"/>
<dbReference type="InterPro" id="IPR014722">
    <property type="entry name" value="Rib_uL2_dom2"/>
</dbReference>
<gene>
    <name evidence="7 12" type="primary">efp</name>
    <name evidence="12" type="ORF">KC729_12925</name>
</gene>
<dbReference type="EMBL" id="JAGQHR010000422">
    <property type="protein sequence ID" value="MCA9728584.1"/>
    <property type="molecule type" value="Genomic_DNA"/>
</dbReference>